<dbReference type="InterPro" id="IPR000792">
    <property type="entry name" value="Tscrpt_reg_LuxR_C"/>
</dbReference>
<dbReference type="SMART" id="SM00421">
    <property type="entry name" value="HTH_LUXR"/>
    <property type="match status" value="1"/>
</dbReference>
<accession>A0ABV7PAE6</accession>
<dbReference type="CDD" id="cd06170">
    <property type="entry name" value="LuxR_C_like"/>
    <property type="match status" value="1"/>
</dbReference>
<dbReference type="Pfam" id="PF00196">
    <property type="entry name" value="GerE"/>
    <property type="match status" value="1"/>
</dbReference>
<keyword evidence="1" id="KW-0805">Transcription regulation</keyword>
<feature type="domain" description="HTH luxR-type" evidence="4">
    <location>
        <begin position="108"/>
        <end position="170"/>
    </location>
</feature>
<dbReference type="PANTHER" id="PTHR44688">
    <property type="entry name" value="DNA-BINDING TRANSCRIPTIONAL ACTIVATOR DEVR_DOSR"/>
    <property type="match status" value="1"/>
</dbReference>
<dbReference type="PROSITE" id="PS50043">
    <property type="entry name" value="HTH_LUXR_2"/>
    <property type="match status" value="1"/>
</dbReference>
<evidence type="ECO:0000259" key="4">
    <source>
        <dbReference type="PROSITE" id="PS50043"/>
    </source>
</evidence>
<evidence type="ECO:0000256" key="1">
    <source>
        <dbReference type="ARBA" id="ARBA00023015"/>
    </source>
</evidence>
<organism evidence="5 6">
    <name type="scientific">Amycolatopsis speibonae</name>
    <dbReference type="NCBI Taxonomy" id="1450224"/>
    <lineage>
        <taxon>Bacteria</taxon>
        <taxon>Bacillati</taxon>
        <taxon>Actinomycetota</taxon>
        <taxon>Actinomycetes</taxon>
        <taxon>Pseudonocardiales</taxon>
        <taxon>Pseudonocardiaceae</taxon>
        <taxon>Amycolatopsis</taxon>
    </lineage>
</organism>
<keyword evidence="6" id="KW-1185">Reference proteome</keyword>
<gene>
    <name evidence="5" type="ORF">ACFOSH_36340</name>
</gene>
<evidence type="ECO:0000313" key="6">
    <source>
        <dbReference type="Proteomes" id="UP001595645"/>
    </source>
</evidence>
<dbReference type="RefSeq" id="WP_378244903.1">
    <property type="nucleotide sequence ID" value="NZ_JBHRWK010000076.1"/>
</dbReference>
<dbReference type="PRINTS" id="PR00038">
    <property type="entry name" value="HTHLUXR"/>
</dbReference>
<protein>
    <submittedName>
        <fullName evidence="5">Response regulator transcription factor</fullName>
    </submittedName>
</protein>
<dbReference type="SUPFAM" id="SSF46894">
    <property type="entry name" value="C-terminal effector domain of the bipartite response regulators"/>
    <property type="match status" value="1"/>
</dbReference>
<keyword evidence="3" id="KW-0804">Transcription</keyword>
<reference evidence="6" key="1">
    <citation type="journal article" date="2019" name="Int. J. Syst. Evol. Microbiol.">
        <title>The Global Catalogue of Microorganisms (GCM) 10K type strain sequencing project: providing services to taxonomists for standard genome sequencing and annotation.</title>
        <authorList>
            <consortium name="The Broad Institute Genomics Platform"/>
            <consortium name="The Broad Institute Genome Sequencing Center for Infectious Disease"/>
            <person name="Wu L."/>
            <person name="Ma J."/>
        </authorList>
    </citation>
    <scope>NUCLEOTIDE SEQUENCE [LARGE SCALE GENOMIC DNA]</scope>
    <source>
        <strain evidence="6">CGMCC 4.7676</strain>
    </source>
</reference>
<name>A0ABV7PAE6_9PSEU</name>
<comment type="caution">
    <text evidence="5">The sequence shown here is derived from an EMBL/GenBank/DDBJ whole genome shotgun (WGS) entry which is preliminary data.</text>
</comment>
<dbReference type="InterPro" id="IPR036388">
    <property type="entry name" value="WH-like_DNA-bd_sf"/>
</dbReference>
<dbReference type="PANTHER" id="PTHR44688:SF16">
    <property type="entry name" value="DNA-BINDING TRANSCRIPTIONAL ACTIVATOR DEVR_DOSR"/>
    <property type="match status" value="1"/>
</dbReference>
<proteinExistence type="predicted"/>
<sequence length="170" mass="18111">MLYEAARFGAAKQVEKRLDALAETVEGDLARVYRDAAAALAAGDEPGLLAAADAFAELPAPLLAAEMLTAAGRVAQAAGHSRRAGAALARARELARCCPTARTPELDDVEGTQQLTPREREIARLAAGQATSPEIARRLRLSVRTVDNHLAHVYDKLGNSSRIELTALFR</sequence>
<dbReference type="EMBL" id="JBHRWK010000076">
    <property type="protein sequence ID" value="MFC3454934.1"/>
    <property type="molecule type" value="Genomic_DNA"/>
</dbReference>
<dbReference type="InterPro" id="IPR016032">
    <property type="entry name" value="Sig_transdc_resp-reg_C-effctor"/>
</dbReference>
<dbReference type="Proteomes" id="UP001595645">
    <property type="component" value="Unassembled WGS sequence"/>
</dbReference>
<keyword evidence="2" id="KW-0238">DNA-binding</keyword>
<evidence type="ECO:0000256" key="3">
    <source>
        <dbReference type="ARBA" id="ARBA00023163"/>
    </source>
</evidence>
<evidence type="ECO:0000256" key="2">
    <source>
        <dbReference type="ARBA" id="ARBA00023125"/>
    </source>
</evidence>
<evidence type="ECO:0000313" key="5">
    <source>
        <dbReference type="EMBL" id="MFC3454934.1"/>
    </source>
</evidence>
<dbReference type="Gene3D" id="1.10.10.10">
    <property type="entry name" value="Winged helix-like DNA-binding domain superfamily/Winged helix DNA-binding domain"/>
    <property type="match status" value="1"/>
</dbReference>